<evidence type="ECO:0000259" key="1">
    <source>
        <dbReference type="Pfam" id="PF00903"/>
    </source>
</evidence>
<accession>A0ABS5RDN2</accession>
<dbReference type="RefSeq" id="WP_214091284.1">
    <property type="nucleotide sequence ID" value="NZ_JAHCLR010000003.1"/>
</dbReference>
<keyword evidence="3" id="KW-1185">Reference proteome</keyword>
<evidence type="ECO:0000313" key="3">
    <source>
        <dbReference type="Proteomes" id="UP001519535"/>
    </source>
</evidence>
<dbReference type="SUPFAM" id="SSF54593">
    <property type="entry name" value="Glyoxalase/Bleomycin resistance protein/Dihydroxybiphenyl dioxygenase"/>
    <property type="match status" value="1"/>
</dbReference>
<feature type="domain" description="Glyoxalase/fosfomycin resistance/dioxygenase" evidence="1">
    <location>
        <begin position="12"/>
        <end position="74"/>
    </location>
</feature>
<protein>
    <submittedName>
        <fullName evidence="2">VOC family protein</fullName>
    </submittedName>
</protein>
<proteinExistence type="predicted"/>
<gene>
    <name evidence="2" type="ORF">KIH27_02195</name>
</gene>
<dbReference type="EMBL" id="JAHCLR010000003">
    <property type="protein sequence ID" value="MBS9532396.1"/>
    <property type="molecule type" value="Genomic_DNA"/>
</dbReference>
<dbReference type="InterPro" id="IPR004360">
    <property type="entry name" value="Glyas_Fos-R_dOase_dom"/>
</dbReference>
<name>A0ABS5RDN2_9MYCO</name>
<comment type="caution">
    <text evidence="2">The sequence shown here is derived from an EMBL/GenBank/DDBJ whole genome shotgun (WGS) entry which is preliminary data.</text>
</comment>
<reference evidence="2 3" key="1">
    <citation type="submission" date="2021-05" db="EMBL/GenBank/DDBJ databases">
        <title>Mycobacterium acidophilum sp. nov., an extremely acid-tolerant member of the genus Mycobacterium.</title>
        <authorList>
            <person name="Xia J."/>
        </authorList>
    </citation>
    <scope>NUCLEOTIDE SEQUENCE [LARGE SCALE GENOMIC DNA]</scope>
    <source>
        <strain evidence="2 3">M1</strain>
    </source>
</reference>
<evidence type="ECO:0000313" key="2">
    <source>
        <dbReference type="EMBL" id="MBS9532396.1"/>
    </source>
</evidence>
<dbReference type="Pfam" id="PF00903">
    <property type="entry name" value="Glyoxalase"/>
    <property type="match status" value="1"/>
</dbReference>
<dbReference type="InterPro" id="IPR029068">
    <property type="entry name" value="Glyas_Bleomycin-R_OHBP_Dase"/>
</dbReference>
<organism evidence="2 3">
    <name type="scientific">Mycolicibacter acidiphilus</name>
    <dbReference type="NCBI Taxonomy" id="2835306"/>
    <lineage>
        <taxon>Bacteria</taxon>
        <taxon>Bacillati</taxon>
        <taxon>Actinomycetota</taxon>
        <taxon>Actinomycetes</taxon>
        <taxon>Mycobacteriales</taxon>
        <taxon>Mycobacteriaceae</taxon>
        <taxon>Mycolicibacter</taxon>
    </lineage>
</organism>
<dbReference type="Gene3D" id="3.10.180.10">
    <property type="entry name" value="2,3-Dihydroxybiphenyl 1,2-Dioxygenase, domain 1"/>
    <property type="match status" value="1"/>
</dbReference>
<dbReference type="Proteomes" id="UP001519535">
    <property type="component" value="Unassembled WGS sequence"/>
</dbReference>
<sequence length="101" mass="10600">MSSAGTARRARLSLIVLYVADLEASRRFYEDTVGLTFAREKHGNGPIHYAATIAGGCVLELYPAGPSRPPTRTRLGFMVPGAAGGAWRDPDGNVVVVNAGG</sequence>